<keyword evidence="1" id="KW-0812">Transmembrane</keyword>
<organism evidence="2 3">
    <name type="scientific">Gnathostoma spinigerum</name>
    <dbReference type="NCBI Taxonomy" id="75299"/>
    <lineage>
        <taxon>Eukaryota</taxon>
        <taxon>Metazoa</taxon>
        <taxon>Ecdysozoa</taxon>
        <taxon>Nematoda</taxon>
        <taxon>Chromadorea</taxon>
        <taxon>Rhabditida</taxon>
        <taxon>Spirurina</taxon>
        <taxon>Gnathostomatomorpha</taxon>
        <taxon>Gnathostomatoidea</taxon>
        <taxon>Gnathostomatidae</taxon>
        <taxon>Gnathostoma</taxon>
    </lineage>
</organism>
<evidence type="ECO:0000313" key="2">
    <source>
        <dbReference type="EMBL" id="MFH4975453.1"/>
    </source>
</evidence>
<dbReference type="Proteomes" id="UP001608902">
    <property type="component" value="Unassembled WGS sequence"/>
</dbReference>
<reference evidence="2 3" key="1">
    <citation type="submission" date="2024-08" db="EMBL/GenBank/DDBJ databases">
        <title>Gnathostoma spinigerum genome.</title>
        <authorList>
            <person name="Gonzalez-Bertolin B."/>
            <person name="Monzon S."/>
            <person name="Zaballos A."/>
            <person name="Jimenez P."/>
            <person name="Dekumyoy P."/>
            <person name="Varona S."/>
            <person name="Cuesta I."/>
            <person name="Sumanam S."/>
            <person name="Adisakwattana P."/>
            <person name="Gasser R.B."/>
            <person name="Hernandez-Gonzalez A."/>
            <person name="Young N.D."/>
            <person name="Perteguer M.J."/>
        </authorList>
    </citation>
    <scope>NUCLEOTIDE SEQUENCE [LARGE SCALE GENOMIC DNA]</scope>
    <source>
        <strain evidence="2">AL3</strain>
        <tissue evidence="2">Liver</tissue>
    </source>
</reference>
<keyword evidence="1" id="KW-1133">Transmembrane helix</keyword>
<proteinExistence type="predicted"/>
<dbReference type="AlphaFoldDB" id="A0ABD6E610"/>
<evidence type="ECO:0000256" key="1">
    <source>
        <dbReference type="SAM" id="Phobius"/>
    </source>
</evidence>
<keyword evidence="3" id="KW-1185">Reference proteome</keyword>
<sequence length="72" mass="8661">MSYKAYRNKGPKKFIRHPTYSEVRSSRALVEKPVLRWFAVVEITMLTILLINERTLMLLTYKWNETVWVCLQ</sequence>
<accession>A0ABD6E610</accession>
<evidence type="ECO:0000313" key="3">
    <source>
        <dbReference type="Proteomes" id="UP001608902"/>
    </source>
</evidence>
<feature type="transmembrane region" description="Helical" evidence="1">
    <location>
        <begin position="34"/>
        <end position="51"/>
    </location>
</feature>
<protein>
    <submittedName>
        <fullName evidence="2">Uncharacterized protein</fullName>
    </submittedName>
</protein>
<name>A0ABD6E610_9BILA</name>
<gene>
    <name evidence="2" type="ORF">AB6A40_002162</name>
</gene>
<dbReference type="EMBL" id="JBGFUD010000915">
    <property type="protein sequence ID" value="MFH4975453.1"/>
    <property type="molecule type" value="Genomic_DNA"/>
</dbReference>
<keyword evidence="1" id="KW-0472">Membrane</keyword>
<comment type="caution">
    <text evidence="2">The sequence shown here is derived from an EMBL/GenBank/DDBJ whole genome shotgun (WGS) entry which is preliminary data.</text>
</comment>